<dbReference type="NCBIfam" id="TIGR00536">
    <property type="entry name" value="hemK_fam"/>
    <property type="match status" value="1"/>
</dbReference>
<reference evidence="8 9" key="1">
    <citation type="submission" date="2016-12" db="EMBL/GenBank/DDBJ databases">
        <authorList>
            <person name="Song W.-J."/>
            <person name="Kurnit D.M."/>
        </authorList>
    </citation>
    <scope>NUCLEOTIDE SEQUENCE [LARGE SCALE GENOMIC DNA]</scope>
    <source>
        <strain evidence="8 9">ATCC 49181</strain>
    </source>
</reference>
<dbReference type="EC" id="2.1.1.297" evidence="5"/>
<dbReference type="InterPro" id="IPR002052">
    <property type="entry name" value="DNA_methylase_N6_adenine_CS"/>
</dbReference>
<feature type="binding site" evidence="5">
    <location>
        <begin position="188"/>
        <end position="191"/>
    </location>
    <ligand>
        <name>substrate</name>
    </ligand>
</feature>
<evidence type="ECO:0000256" key="5">
    <source>
        <dbReference type="HAMAP-Rule" id="MF_02126"/>
    </source>
</evidence>
<evidence type="ECO:0000256" key="4">
    <source>
        <dbReference type="ARBA" id="ARBA00048391"/>
    </source>
</evidence>
<comment type="function">
    <text evidence="5">Methylates the class 1 translation termination release factors RF1/PrfA and RF2/PrfB on the glutamine residue of the universally conserved GGQ motif.</text>
</comment>
<dbReference type="GO" id="GO:0003676">
    <property type="term" value="F:nucleic acid binding"/>
    <property type="evidence" value="ECO:0007669"/>
    <property type="project" value="InterPro"/>
</dbReference>
<dbReference type="InterPro" id="IPR007848">
    <property type="entry name" value="Small_mtfrase_dom"/>
</dbReference>
<dbReference type="Proteomes" id="UP000185062">
    <property type="component" value="Unassembled WGS sequence"/>
</dbReference>
<dbReference type="InterPro" id="IPR004556">
    <property type="entry name" value="HemK-like"/>
</dbReference>
<dbReference type="InterPro" id="IPR019874">
    <property type="entry name" value="RF_methyltr_PrmC"/>
</dbReference>
<dbReference type="GO" id="GO:0102559">
    <property type="term" value="F:peptide chain release factor N(5)-glutamine methyltransferase activity"/>
    <property type="evidence" value="ECO:0007669"/>
    <property type="project" value="UniProtKB-EC"/>
</dbReference>
<dbReference type="Pfam" id="PF17827">
    <property type="entry name" value="PrmC_N"/>
    <property type="match status" value="1"/>
</dbReference>
<keyword evidence="1 5" id="KW-0489">Methyltransferase</keyword>
<comment type="similarity">
    <text evidence="5">Belongs to the protein N5-glutamine methyltransferase family. PrmC subfamily.</text>
</comment>
<comment type="catalytic activity">
    <reaction evidence="4 5">
        <text>L-glutaminyl-[peptide chain release factor] + S-adenosyl-L-methionine = N(5)-methyl-L-glutaminyl-[peptide chain release factor] + S-adenosyl-L-homocysteine + H(+)</text>
        <dbReference type="Rhea" id="RHEA:42896"/>
        <dbReference type="Rhea" id="RHEA-COMP:10271"/>
        <dbReference type="Rhea" id="RHEA-COMP:10272"/>
        <dbReference type="ChEBI" id="CHEBI:15378"/>
        <dbReference type="ChEBI" id="CHEBI:30011"/>
        <dbReference type="ChEBI" id="CHEBI:57856"/>
        <dbReference type="ChEBI" id="CHEBI:59789"/>
        <dbReference type="ChEBI" id="CHEBI:61891"/>
        <dbReference type="EC" id="2.1.1.297"/>
    </reaction>
</comment>
<evidence type="ECO:0000256" key="3">
    <source>
        <dbReference type="ARBA" id="ARBA00022691"/>
    </source>
</evidence>
<feature type="binding site" evidence="5">
    <location>
        <begin position="122"/>
        <end position="126"/>
    </location>
    <ligand>
        <name>S-adenosyl-L-methionine</name>
        <dbReference type="ChEBI" id="CHEBI:59789"/>
    </ligand>
</feature>
<dbReference type="PANTHER" id="PTHR18895:SF74">
    <property type="entry name" value="MTRF1L RELEASE FACTOR GLUTAMINE METHYLTRANSFERASE"/>
    <property type="match status" value="1"/>
</dbReference>
<evidence type="ECO:0000259" key="6">
    <source>
        <dbReference type="Pfam" id="PF05175"/>
    </source>
</evidence>
<accession>A0A1N6IXN8</accession>
<protein>
    <recommendedName>
        <fullName evidence="5">Release factor glutamine methyltransferase</fullName>
        <shortName evidence="5">RF MTase</shortName>
        <ecNumber evidence="5">2.1.1.297</ecNumber>
    </recommendedName>
    <alternativeName>
        <fullName evidence="5">N5-glutamine methyltransferase PrmC</fullName>
    </alternativeName>
    <alternativeName>
        <fullName evidence="5">Protein-(glutamine-N5) MTase PrmC</fullName>
    </alternativeName>
    <alternativeName>
        <fullName evidence="5">Protein-glutamine N-methyltransferase PrmC</fullName>
    </alternativeName>
</protein>
<dbReference type="EMBL" id="FSRO01000001">
    <property type="protein sequence ID" value="SIO36838.1"/>
    <property type="molecule type" value="Genomic_DNA"/>
</dbReference>
<keyword evidence="9" id="KW-1185">Reference proteome</keyword>
<feature type="domain" description="Release factor glutamine methyltransferase N-terminal" evidence="7">
    <location>
        <begin position="13"/>
        <end position="76"/>
    </location>
</feature>
<dbReference type="InterPro" id="IPR040758">
    <property type="entry name" value="PrmC_N"/>
</dbReference>
<dbReference type="NCBIfam" id="TIGR03534">
    <property type="entry name" value="RF_mod_PrmC"/>
    <property type="match status" value="1"/>
</dbReference>
<feature type="binding site" evidence="5">
    <location>
        <position position="173"/>
    </location>
    <ligand>
        <name>S-adenosyl-L-methionine</name>
        <dbReference type="ChEBI" id="CHEBI:59789"/>
    </ligand>
</feature>
<dbReference type="GO" id="GO:0032259">
    <property type="term" value="P:methylation"/>
    <property type="evidence" value="ECO:0007669"/>
    <property type="project" value="UniProtKB-KW"/>
</dbReference>
<dbReference type="STRING" id="44575.SAMN05216419_10467"/>
<dbReference type="PANTHER" id="PTHR18895">
    <property type="entry name" value="HEMK METHYLTRANSFERASE"/>
    <property type="match status" value="1"/>
</dbReference>
<feature type="domain" description="Methyltransferase small" evidence="6">
    <location>
        <begin position="107"/>
        <end position="193"/>
    </location>
</feature>
<dbReference type="Gene3D" id="1.10.8.10">
    <property type="entry name" value="DNA helicase RuvA subunit, C-terminal domain"/>
    <property type="match status" value="1"/>
</dbReference>
<dbReference type="CDD" id="cd02440">
    <property type="entry name" value="AdoMet_MTases"/>
    <property type="match status" value="1"/>
</dbReference>
<evidence type="ECO:0000313" key="8">
    <source>
        <dbReference type="EMBL" id="SIO36838.1"/>
    </source>
</evidence>
<dbReference type="Gene3D" id="3.40.50.150">
    <property type="entry name" value="Vaccinia Virus protein VP39"/>
    <property type="match status" value="1"/>
</dbReference>
<dbReference type="RefSeq" id="WP_245812990.1">
    <property type="nucleotide sequence ID" value="NZ_FSRO01000001.1"/>
</dbReference>
<evidence type="ECO:0000256" key="2">
    <source>
        <dbReference type="ARBA" id="ARBA00022679"/>
    </source>
</evidence>
<proteinExistence type="inferred from homology"/>
<keyword evidence="2 5" id="KW-0808">Transferase</keyword>
<feature type="binding site" evidence="5">
    <location>
        <position position="145"/>
    </location>
    <ligand>
        <name>S-adenosyl-L-methionine</name>
        <dbReference type="ChEBI" id="CHEBI:59789"/>
    </ligand>
</feature>
<evidence type="ECO:0000256" key="1">
    <source>
        <dbReference type="ARBA" id="ARBA00022603"/>
    </source>
</evidence>
<dbReference type="Pfam" id="PF05175">
    <property type="entry name" value="MTS"/>
    <property type="match status" value="1"/>
</dbReference>
<keyword evidence="3 5" id="KW-0949">S-adenosyl-L-methionine</keyword>
<dbReference type="eggNOG" id="COG2890">
    <property type="taxonomic scope" value="Bacteria"/>
</dbReference>
<sequence length="284" mass="31606">MFGNDKLQLVTIAQILRWAYQNIDRIDARILLEYVLQVNHAFLLTHPDQVLSSTESECFYQLVIQRIEGMPVAYLTNERAFYDLVFNVTTAVLIPRPETELLVDLALARIPINETCRVLDLGTGSGIIAVTIAKHRPCANVVAIDLSVDAVSIARINANKLDINNISIIQGDWFNGLIGEKFDLVVSNPPYIAVHDPHLEQGDLRFEPRIALTSDDDGLACIRDIIRAAPIHLHPDAWLLLEHGYNQAAACRQLLIDESFSNIFSQPDLAGIIRVSGGQYNCSP</sequence>
<gene>
    <name evidence="5" type="primary">prmC</name>
    <name evidence="8" type="ORF">SAMN02743940_2160</name>
</gene>
<name>A0A1N6IXN8_9PROT</name>
<dbReference type="SUPFAM" id="SSF53335">
    <property type="entry name" value="S-adenosyl-L-methionine-dependent methyltransferases"/>
    <property type="match status" value="1"/>
</dbReference>
<organism evidence="8 9">
    <name type="scientific">Nitrosomonas cryotolerans ATCC 49181</name>
    <dbReference type="NCBI Taxonomy" id="1131553"/>
    <lineage>
        <taxon>Bacteria</taxon>
        <taxon>Pseudomonadati</taxon>
        <taxon>Pseudomonadota</taxon>
        <taxon>Betaproteobacteria</taxon>
        <taxon>Nitrosomonadales</taxon>
        <taxon>Nitrosomonadaceae</taxon>
        <taxon>Nitrosomonas</taxon>
    </lineage>
</organism>
<evidence type="ECO:0000259" key="7">
    <source>
        <dbReference type="Pfam" id="PF17827"/>
    </source>
</evidence>
<dbReference type="InterPro" id="IPR050320">
    <property type="entry name" value="N5-glutamine_MTase"/>
</dbReference>
<dbReference type="HAMAP" id="MF_02126">
    <property type="entry name" value="RF_methyltr_PrmC"/>
    <property type="match status" value="1"/>
</dbReference>
<evidence type="ECO:0000313" key="9">
    <source>
        <dbReference type="Proteomes" id="UP000185062"/>
    </source>
</evidence>
<feature type="binding site" evidence="5">
    <location>
        <position position="188"/>
    </location>
    <ligand>
        <name>S-adenosyl-L-methionine</name>
        <dbReference type="ChEBI" id="CHEBI:59789"/>
    </ligand>
</feature>
<dbReference type="AlphaFoldDB" id="A0A1N6IXN8"/>
<dbReference type="InterPro" id="IPR029063">
    <property type="entry name" value="SAM-dependent_MTases_sf"/>
</dbReference>
<dbReference type="PROSITE" id="PS00092">
    <property type="entry name" value="N6_MTASE"/>
    <property type="match status" value="1"/>
</dbReference>
<dbReference type="FunFam" id="3.40.50.150:FF:000053">
    <property type="entry name" value="Release factor glutamine methyltransferase"/>
    <property type="match status" value="1"/>
</dbReference>